<dbReference type="Proteomes" id="UP000765509">
    <property type="component" value="Unassembled WGS sequence"/>
</dbReference>
<reference evidence="2" key="1">
    <citation type="submission" date="2021-03" db="EMBL/GenBank/DDBJ databases">
        <title>Draft genome sequence of rust myrtle Austropuccinia psidii MF-1, a brazilian biotype.</title>
        <authorList>
            <person name="Quecine M.C."/>
            <person name="Pachon D.M.R."/>
            <person name="Bonatelli M.L."/>
            <person name="Correr F.H."/>
            <person name="Franceschini L.M."/>
            <person name="Leite T.F."/>
            <person name="Margarido G.R.A."/>
            <person name="Almeida C.A."/>
            <person name="Ferrarezi J.A."/>
            <person name="Labate C.A."/>
        </authorList>
    </citation>
    <scope>NUCLEOTIDE SEQUENCE</scope>
    <source>
        <strain evidence="2">MF-1</strain>
    </source>
</reference>
<sequence>MDITLKLDTRYNERQREKGGNKEKKPPVTGSNSSSPHQRSSSRMPQHKNKNGNLSQASKDKPHAALLNKDNELIGSEKERRIK</sequence>
<comment type="caution">
    <text evidence="2">The sequence shown here is derived from an EMBL/GenBank/DDBJ whole genome shotgun (WGS) entry which is preliminary data.</text>
</comment>
<dbReference type="EMBL" id="AVOT02061009">
    <property type="protein sequence ID" value="MBW0554348.1"/>
    <property type="molecule type" value="Genomic_DNA"/>
</dbReference>
<keyword evidence="3" id="KW-1185">Reference proteome</keyword>
<gene>
    <name evidence="2" type="ORF">O181_094063</name>
</gene>
<dbReference type="AlphaFoldDB" id="A0A9Q3J1E2"/>
<accession>A0A9Q3J1E2</accession>
<feature type="compositionally biased region" description="Basic and acidic residues" evidence="1">
    <location>
        <begin position="58"/>
        <end position="83"/>
    </location>
</feature>
<dbReference type="OrthoDB" id="8942758at2759"/>
<name>A0A9Q3J1E2_9BASI</name>
<feature type="compositionally biased region" description="Low complexity" evidence="1">
    <location>
        <begin position="31"/>
        <end position="42"/>
    </location>
</feature>
<evidence type="ECO:0000313" key="3">
    <source>
        <dbReference type="Proteomes" id="UP000765509"/>
    </source>
</evidence>
<organism evidence="2 3">
    <name type="scientific">Austropuccinia psidii MF-1</name>
    <dbReference type="NCBI Taxonomy" id="1389203"/>
    <lineage>
        <taxon>Eukaryota</taxon>
        <taxon>Fungi</taxon>
        <taxon>Dikarya</taxon>
        <taxon>Basidiomycota</taxon>
        <taxon>Pucciniomycotina</taxon>
        <taxon>Pucciniomycetes</taxon>
        <taxon>Pucciniales</taxon>
        <taxon>Sphaerophragmiaceae</taxon>
        <taxon>Austropuccinia</taxon>
    </lineage>
</organism>
<protein>
    <submittedName>
        <fullName evidence="2">Uncharacterized protein</fullName>
    </submittedName>
</protein>
<evidence type="ECO:0000256" key="1">
    <source>
        <dbReference type="SAM" id="MobiDB-lite"/>
    </source>
</evidence>
<feature type="compositionally biased region" description="Basic and acidic residues" evidence="1">
    <location>
        <begin position="1"/>
        <end position="26"/>
    </location>
</feature>
<feature type="region of interest" description="Disordered" evidence="1">
    <location>
        <begin position="1"/>
        <end position="83"/>
    </location>
</feature>
<evidence type="ECO:0000313" key="2">
    <source>
        <dbReference type="EMBL" id="MBW0554348.1"/>
    </source>
</evidence>
<proteinExistence type="predicted"/>